<evidence type="ECO:0000256" key="3">
    <source>
        <dbReference type="ARBA" id="ARBA00022989"/>
    </source>
</evidence>
<feature type="transmembrane region" description="Helical" evidence="5">
    <location>
        <begin position="116"/>
        <end position="137"/>
    </location>
</feature>
<name>A0ABM8B3Y5_9BACT</name>
<reference evidence="7 8" key="1">
    <citation type="submission" date="2022-08" db="EMBL/GenBank/DDBJ databases">
        <title>Genome Sequence of the sulphate-reducing bacterium, Pseudodesulfovibrio sp. SYK.</title>
        <authorList>
            <person name="Kondo R."/>
            <person name="Kataoka T."/>
        </authorList>
    </citation>
    <scope>NUCLEOTIDE SEQUENCE [LARGE SCALE GENOMIC DNA]</scope>
    <source>
        <strain evidence="7 8">SYK</strain>
    </source>
</reference>
<keyword evidence="3 5" id="KW-1133">Transmembrane helix</keyword>
<evidence type="ECO:0000256" key="4">
    <source>
        <dbReference type="ARBA" id="ARBA00023136"/>
    </source>
</evidence>
<dbReference type="InterPro" id="IPR007267">
    <property type="entry name" value="GtrA_DPMS_TM"/>
</dbReference>
<feature type="transmembrane region" description="Helical" evidence="5">
    <location>
        <begin position="56"/>
        <end position="73"/>
    </location>
</feature>
<evidence type="ECO:0000256" key="1">
    <source>
        <dbReference type="ARBA" id="ARBA00004141"/>
    </source>
</evidence>
<dbReference type="Pfam" id="PF04138">
    <property type="entry name" value="GtrA_DPMS_TM"/>
    <property type="match status" value="1"/>
</dbReference>
<proteinExistence type="predicted"/>
<evidence type="ECO:0000256" key="2">
    <source>
        <dbReference type="ARBA" id="ARBA00022692"/>
    </source>
</evidence>
<feature type="transmembrane region" description="Helical" evidence="5">
    <location>
        <begin position="28"/>
        <end position="50"/>
    </location>
</feature>
<dbReference type="EMBL" id="AP026709">
    <property type="protein sequence ID" value="BDQ38462.1"/>
    <property type="molecule type" value="Genomic_DNA"/>
</dbReference>
<feature type="transmembrane region" description="Helical" evidence="5">
    <location>
        <begin position="85"/>
        <end position="104"/>
    </location>
</feature>
<evidence type="ECO:0000313" key="8">
    <source>
        <dbReference type="Proteomes" id="UP001317742"/>
    </source>
</evidence>
<organism evidence="7 8">
    <name type="scientific">Pseudodesulfovibrio nedwellii</name>
    <dbReference type="NCBI Taxonomy" id="2973072"/>
    <lineage>
        <taxon>Bacteria</taxon>
        <taxon>Pseudomonadati</taxon>
        <taxon>Thermodesulfobacteriota</taxon>
        <taxon>Desulfovibrionia</taxon>
        <taxon>Desulfovibrionales</taxon>
        <taxon>Desulfovibrionaceae</taxon>
    </lineage>
</organism>
<keyword evidence="8" id="KW-1185">Reference proteome</keyword>
<keyword evidence="4 5" id="KW-0472">Membrane</keyword>
<protein>
    <recommendedName>
        <fullName evidence="6">GtrA/DPMS transmembrane domain-containing protein</fullName>
    </recommendedName>
</protein>
<evidence type="ECO:0000313" key="7">
    <source>
        <dbReference type="EMBL" id="BDQ38462.1"/>
    </source>
</evidence>
<evidence type="ECO:0000256" key="5">
    <source>
        <dbReference type="SAM" id="Phobius"/>
    </source>
</evidence>
<feature type="domain" description="GtrA/DPMS transmembrane" evidence="6">
    <location>
        <begin position="27"/>
        <end position="135"/>
    </location>
</feature>
<keyword evidence="2 5" id="KW-0812">Transmembrane</keyword>
<dbReference type="Proteomes" id="UP001317742">
    <property type="component" value="Chromosome"/>
</dbReference>
<gene>
    <name evidence="7" type="ORF">SYK_28220</name>
</gene>
<sequence length="139" mass="15573">MLNLKNMSADKICSIQGLPLFLKDGIRFLLAGGLNTILTLAIYQLFLFFISAQPAYALSWCIGFIFLLCVYPAKVFPGATTNKKQYFLVALVYMSVFFLGLFLIKLTVQTGINSHIAIFLVMSVTTVTNFLLMRSVLRK</sequence>
<accession>A0ABM8B3Y5</accession>
<evidence type="ECO:0000259" key="6">
    <source>
        <dbReference type="Pfam" id="PF04138"/>
    </source>
</evidence>
<comment type="subcellular location">
    <subcellularLocation>
        <location evidence="1">Membrane</location>
        <topology evidence="1">Multi-pass membrane protein</topology>
    </subcellularLocation>
</comment>